<dbReference type="PROSITE" id="PS00101">
    <property type="entry name" value="HEXAPEP_TRANSFERASES"/>
    <property type="match status" value="1"/>
</dbReference>
<dbReference type="Gene3D" id="2.160.10.10">
    <property type="entry name" value="Hexapeptide repeat proteins"/>
    <property type="match status" value="1"/>
</dbReference>
<evidence type="ECO:0000256" key="3">
    <source>
        <dbReference type="ARBA" id="ARBA00022737"/>
    </source>
</evidence>
<evidence type="ECO:0000256" key="4">
    <source>
        <dbReference type="ARBA" id="ARBA00023315"/>
    </source>
</evidence>
<evidence type="ECO:0000256" key="1">
    <source>
        <dbReference type="ARBA" id="ARBA00007274"/>
    </source>
</evidence>
<dbReference type="SUPFAM" id="SSF51161">
    <property type="entry name" value="Trimeric LpxA-like enzymes"/>
    <property type="match status" value="1"/>
</dbReference>
<evidence type="ECO:0000313" key="5">
    <source>
        <dbReference type="EMBL" id="CUS34315.1"/>
    </source>
</evidence>
<dbReference type="STRING" id="1742972.COMA1_11634"/>
<name>A0A0S4LEK3_9BACT</name>
<proteinExistence type="inferred from homology"/>
<dbReference type="GO" id="GO:0008374">
    <property type="term" value="F:O-acyltransferase activity"/>
    <property type="evidence" value="ECO:0007669"/>
    <property type="project" value="TreeGrafter"/>
</dbReference>
<dbReference type="EC" id="2.3.1.-" evidence="5"/>
<keyword evidence="6" id="KW-1185">Reference proteome</keyword>
<dbReference type="InterPro" id="IPR011004">
    <property type="entry name" value="Trimer_LpxA-like_sf"/>
</dbReference>
<keyword evidence="4 5" id="KW-0012">Acyltransferase</keyword>
<dbReference type="CDD" id="cd05825">
    <property type="entry name" value="LbH_wcaF_like"/>
    <property type="match status" value="1"/>
</dbReference>
<dbReference type="Proteomes" id="UP000199032">
    <property type="component" value="Unassembled WGS sequence"/>
</dbReference>
<dbReference type="GO" id="GO:0005829">
    <property type="term" value="C:cytosol"/>
    <property type="evidence" value="ECO:0007669"/>
    <property type="project" value="TreeGrafter"/>
</dbReference>
<dbReference type="InterPro" id="IPR051159">
    <property type="entry name" value="Hexapeptide_acetyltransf"/>
</dbReference>
<reference evidence="5 6" key="1">
    <citation type="submission" date="2015-10" db="EMBL/GenBank/DDBJ databases">
        <authorList>
            <person name="Gilbert D.G."/>
        </authorList>
    </citation>
    <scope>NUCLEOTIDE SEQUENCE [LARGE SCALE GENOMIC DNA]</scope>
    <source>
        <strain evidence="5">COMA1</strain>
    </source>
</reference>
<accession>A0A0S4LEK3</accession>
<organism evidence="5 6">
    <name type="scientific">Candidatus Nitrospira nitrosa</name>
    <dbReference type="NCBI Taxonomy" id="1742972"/>
    <lineage>
        <taxon>Bacteria</taxon>
        <taxon>Pseudomonadati</taxon>
        <taxon>Nitrospirota</taxon>
        <taxon>Nitrospiria</taxon>
        <taxon>Nitrospirales</taxon>
        <taxon>Nitrospiraceae</taxon>
        <taxon>Nitrospira</taxon>
    </lineage>
</organism>
<dbReference type="EMBL" id="CZQA01000001">
    <property type="protein sequence ID" value="CUS34315.1"/>
    <property type="molecule type" value="Genomic_DNA"/>
</dbReference>
<sequence length="190" mass="20994">MSQPCAMEGADLSECSIPHSRANQALRILWQAVWLLAYRPSPTIFHAWRRFLLRLFGAKISRRAYPYPSVRVWGPWNLVMDDMSCLGPDVNCYCVDKVVLCAGATVSQYSFLCTASHDYRLPNRPMTTAPITIGHRAWVAADAFIGPGVSIGEGAIVGARASVFRDVDPWTVVGGNPARVIRTYQPEPGK</sequence>
<keyword evidence="3" id="KW-0677">Repeat</keyword>
<dbReference type="InterPro" id="IPR018357">
    <property type="entry name" value="Hexapep_transf_CS"/>
</dbReference>
<evidence type="ECO:0000313" key="6">
    <source>
        <dbReference type="Proteomes" id="UP000199032"/>
    </source>
</evidence>
<protein>
    <submittedName>
        <fullName evidence="5">Putative colanic acid biosynthesis acetyltransferase WcaF</fullName>
        <ecNumber evidence="5">2.3.1.-</ecNumber>
    </submittedName>
</protein>
<dbReference type="RefSeq" id="WP_218055322.1">
    <property type="nucleotide sequence ID" value="NZ_CZQA01000001.1"/>
</dbReference>
<evidence type="ECO:0000256" key="2">
    <source>
        <dbReference type="ARBA" id="ARBA00022679"/>
    </source>
</evidence>
<keyword evidence="2 5" id="KW-0808">Transferase</keyword>
<dbReference type="Pfam" id="PF00132">
    <property type="entry name" value="Hexapep"/>
    <property type="match status" value="1"/>
</dbReference>
<dbReference type="PANTHER" id="PTHR23416">
    <property type="entry name" value="SIALIC ACID SYNTHASE-RELATED"/>
    <property type="match status" value="1"/>
</dbReference>
<dbReference type="InterPro" id="IPR001451">
    <property type="entry name" value="Hexapep"/>
</dbReference>
<dbReference type="PANTHER" id="PTHR23416:SF23">
    <property type="entry name" value="ACETYLTRANSFERASE C18B11.09C-RELATED"/>
    <property type="match status" value="1"/>
</dbReference>
<gene>
    <name evidence="5" type="primary">wcaF</name>
    <name evidence="5" type="ORF">COMA1_11634</name>
</gene>
<comment type="similarity">
    <text evidence="1">Belongs to the transferase hexapeptide repeat family.</text>
</comment>
<dbReference type="AlphaFoldDB" id="A0A0S4LEK3"/>